<feature type="region of interest" description="Disordered" evidence="1">
    <location>
        <begin position="1"/>
        <end position="50"/>
    </location>
</feature>
<accession>A0ABQ9Z8R3</accession>
<dbReference type="Proteomes" id="UP001234178">
    <property type="component" value="Unassembled WGS sequence"/>
</dbReference>
<reference evidence="2 3" key="1">
    <citation type="journal article" date="2023" name="Nucleic Acids Res.">
        <title>The hologenome of Daphnia magna reveals possible DNA methylation and microbiome-mediated evolution of the host genome.</title>
        <authorList>
            <person name="Chaturvedi A."/>
            <person name="Li X."/>
            <person name="Dhandapani V."/>
            <person name="Marshall H."/>
            <person name="Kissane S."/>
            <person name="Cuenca-Cambronero M."/>
            <person name="Asole G."/>
            <person name="Calvet F."/>
            <person name="Ruiz-Romero M."/>
            <person name="Marangio P."/>
            <person name="Guigo R."/>
            <person name="Rago D."/>
            <person name="Mirbahai L."/>
            <person name="Eastwood N."/>
            <person name="Colbourne J.K."/>
            <person name="Zhou J."/>
            <person name="Mallon E."/>
            <person name="Orsini L."/>
        </authorList>
    </citation>
    <scope>NUCLEOTIDE SEQUENCE [LARGE SCALE GENOMIC DNA]</scope>
    <source>
        <strain evidence="2">LRV0_1</strain>
    </source>
</reference>
<evidence type="ECO:0000313" key="2">
    <source>
        <dbReference type="EMBL" id="KAK4009292.1"/>
    </source>
</evidence>
<protein>
    <submittedName>
        <fullName evidence="2">Uncharacterized protein</fullName>
    </submittedName>
</protein>
<sequence>MSSRQKRKCKGTNPPHLQVSKTPSPSKFMDPVTNESLSVTQEDDSSMSPQPLIVDESQEVTNTSVDVRAATDEEIIVAGTSEEWKIRAEVLAEENSSLKDKLFFLLTKYLHFQKITSLELERERLANLLSVVEGITYIGVDSKTEYCPVYFTRLASKLHVLQKGTFHRTRELYINLGNWACAAALVRACRGKTKGDLSTCPAWLDLLDHQPVVAGIATFPYGFPTAVPRAPA</sequence>
<gene>
    <name evidence="2" type="ORF">OUZ56_018408</name>
</gene>
<name>A0ABQ9Z8R3_9CRUS</name>
<feature type="compositionally biased region" description="Basic residues" evidence="1">
    <location>
        <begin position="1"/>
        <end position="10"/>
    </location>
</feature>
<keyword evidence="3" id="KW-1185">Reference proteome</keyword>
<organism evidence="2 3">
    <name type="scientific">Daphnia magna</name>
    <dbReference type="NCBI Taxonomy" id="35525"/>
    <lineage>
        <taxon>Eukaryota</taxon>
        <taxon>Metazoa</taxon>
        <taxon>Ecdysozoa</taxon>
        <taxon>Arthropoda</taxon>
        <taxon>Crustacea</taxon>
        <taxon>Branchiopoda</taxon>
        <taxon>Diplostraca</taxon>
        <taxon>Cladocera</taxon>
        <taxon>Anomopoda</taxon>
        <taxon>Daphniidae</taxon>
        <taxon>Daphnia</taxon>
    </lineage>
</organism>
<proteinExistence type="predicted"/>
<evidence type="ECO:0000256" key="1">
    <source>
        <dbReference type="SAM" id="MobiDB-lite"/>
    </source>
</evidence>
<dbReference type="EMBL" id="JAOYFB010000003">
    <property type="protein sequence ID" value="KAK4009292.1"/>
    <property type="molecule type" value="Genomic_DNA"/>
</dbReference>
<comment type="caution">
    <text evidence="2">The sequence shown here is derived from an EMBL/GenBank/DDBJ whole genome shotgun (WGS) entry which is preliminary data.</text>
</comment>
<evidence type="ECO:0000313" key="3">
    <source>
        <dbReference type="Proteomes" id="UP001234178"/>
    </source>
</evidence>